<evidence type="ECO:0000256" key="5">
    <source>
        <dbReference type="ARBA" id="ARBA00012339"/>
    </source>
</evidence>
<dbReference type="GO" id="GO:0006189">
    <property type="term" value="P:'de novo' IMP biosynthetic process"/>
    <property type="evidence" value="ECO:0007669"/>
    <property type="project" value="UniProtKB-UniPathway"/>
</dbReference>
<dbReference type="Gene3D" id="1.10.275.10">
    <property type="entry name" value="Fumarase/aspartase (N-terminal domain)"/>
    <property type="match status" value="1"/>
</dbReference>
<evidence type="ECO:0000256" key="7">
    <source>
        <dbReference type="ARBA" id="ARBA00022755"/>
    </source>
</evidence>
<dbReference type="AlphaFoldDB" id="A0A2H4VAP4"/>
<dbReference type="Pfam" id="PF00206">
    <property type="entry name" value="Lyase_1"/>
    <property type="match status" value="1"/>
</dbReference>
<name>A0A2H4VAP4_9EURY</name>
<evidence type="ECO:0000256" key="10">
    <source>
        <dbReference type="ARBA" id="ARBA00025012"/>
    </source>
</evidence>
<gene>
    <name evidence="16" type="ORF">BK007_03325</name>
</gene>
<dbReference type="InterPro" id="IPR024083">
    <property type="entry name" value="Fumarase/histidase_N"/>
</dbReference>
<evidence type="ECO:0000256" key="14">
    <source>
        <dbReference type="RuleBase" id="RU361172"/>
    </source>
</evidence>
<dbReference type="UniPathway" id="UPA00075">
    <property type="reaction ID" value="UER00336"/>
</dbReference>
<evidence type="ECO:0000256" key="8">
    <source>
        <dbReference type="ARBA" id="ARBA00023239"/>
    </source>
</evidence>
<dbReference type="CDD" id="cd01360">
    <property type="entry name" value="Adenylsuccinate_lyase_1"/>
    <property type="match status" value="1"/>
</dbReference>
<dbReference type="Gene3D" id="1.10.40.30">
    <property type="entry name" value="Fumarase/aspartase (C-terminal domain)"/>
    <property type="match status" value="1"/>
</dbReference>
<dbReference type="InterPro" id="IPR019468">
    <property type="entry name" value="AdenyloSucc_lyase_C"/>
</dbReference>
<evidence type="ECO:0000256" key="3">
    <source>
        <dbReference type="ARBA" id="ARBA00008273"/>
    </source>
</evidence>
<evidence type="ECO:0000313" key="16">
    <source>
        <dbReference type="EMBL" id="AUB55140.1"/>
    </source>
</evidence>
<dbReference type="OrthoDB" id="7033at2157"/>
<evidence type="ECO:0000256" key="11">
    <source>
        <dbReference type="ARBA" id="ARBA00030717"/>
    </source>
</evidence>
<protein>
    <recommendedName>
        <fullName evidence="6 13">Adenylosuccinate lyase</fullName>
        <shortName evidence="14">ASL</shortName>
        <ecNumber evidence="5 13">4.3.2.2</ecNumber>
    </recommendedName>
    <alternativeName>
        <fullName evidence="11 14">Adenylosuccinase</fullName>
    </alternativeName>
</protein>
<dbReference type="PANTHER" id="PTHR43172:SF1">
    <property type="entry name" value="ADENYLOSUCCINATE LYASE"/>
    <property type="match status" value="1"/>
</dbReference>
<evidence type="ECO:0000256" key="6">
    <source>
        <dbReference type="ARBA" id="ARBA00017058"/>
    </source>
</evidence>
<dbReference type="RefSeq" id="WP_100905117.1">
    <property type="nucleotide sequence ID" value="NZ_CP017766.1"/>
</dbReference>
<dbReference type="FunFam" id="1.10.40.30:FF:000007">
    <property type="entry name" value="Adenylosuccinate lyase"/>
    <property type="match status" value="1"/>
</dbReference>
<evidence type="ECO:0000313" key="17">
    <source>
        <dbReference type="Proteomes" id="UP000232806"/>
    </source>
</evidence>
<feature type="domain" description="Adenylosuccinate lyase C-terminal" evidence="15">
    <location>
        <begin position="362"/>
        <end position="442"/>
    </location>
</feature>
<dbReference type="GeneID" id="35120593"/>
<keyword evidence="8 14" id="KW-0456">Lyase</keyword>
<comment type="catalytic activity">
    <reaction evidence="9">
        <text>(2S)-2-[5-amino-1-(5-phospho-beta-D-ribosyl)imidazole-4-carboxamido]succinate = 5-amino-1-(5-phospho-beta-D-ribosyl)imidazole-4-carboxamide + fumarate</text>
        <dbReference type="Rhea" id="RHEA:23920"/>
        <dbReference type="ChEBI" id="CHEBI:29806"/>
        <dbReference type="ChEBI" id="CHEBI:58443"/>
        <dbReference type="ChEBI" id="CHEBI:58475"/>
        <dbReference type="EC" id="4.3.2.2"/>
    </reaction>
    <physiologicalReaction direction="left-to-right" evidence="9">
        <dbReference type="Rhea" id="RHEA:23921"/>
    </physiologicalReaction>
</comment>
<proteinExistence type="inferred from homology"/>
<dbReference type="InterPro" id="IPR022761">
    <property type="entry name" value="Fumarate_lyase_N"/>
</dbReference>
<dbReference type="Pfam" id="PF10397">
    <property type="entry name" value="ADSL_C"/>
    <property type="match status" value="1"/>
</dbReference>
<dbReference type="PRINTS" id="PR00149">
    <property type="entry name" value="FUMRATELYASE"/>
</dbReference>
<comment type="function">
    <text evidence="10">Catalyzes two reactions in de novo purine nucleotide biosynthesis. Catalyzes the breakdown of 5-aminoimidazole- (N-succinylocarboxamide) ribotide (SAICAR or 2-[5-amino-1-(5-phospho-beta-D-ribosyl)imidazole-4-carboxamido]succinate) to 5-aminoimidazole-4-carboxamide ribotide (AICAR or 5-amino-1-(5-phospho-beta-D-ribosyl)imidazole-4-carboxamide) and fumarate, and of adenylosuccinate (ADS or N(6)-(1,2-dicarboxyethyl)-AMP) to adenosine monophosphate (AMP) and fumarate.</text>
</comment>
<dbReference type="UniPathway" id="UPA00074">
    <property type="reaction ID" value="UER00132"/>
</dbReference>
<dbReference type="InterPro" id="IPR008948">
    <property type="entry name" value="L-Aspartase-like"/>
</dbReference>
<evidence type="ECO:0000256" key="12">
    <source>
        <dbReference type="ARBA" id="ARBA00049115"/>
    </source>
</evidence>
<dbReference type="FunFam" id="1.10.275.10:FF:000012">
    <property type="entry name" value="Adenylosuccinate lyase"/>
    <property type="match status" value="1"/>
</dbReference>
<evidence type="ECO:0000256" key="2">
    <source>
        <dbReference type="ARBA" id="ARBA00004734"/>
    </source>
</evidence>
<comment type="pathway">
    <text evidence="1 14">Purine metabolism; IMP biosynthesis via de novo pathway; 5-amino-1-(5-phospho-D-ribosyl)imidazole-4-carboxamide from 5-amino-1-(5-phospho-D-ribosyl)imidazole-4-carboxylate: step 2/2.</text>
</comment>
<dbReference type="PANTHER" id="PTHR43172">
    <property type="entry name" value="ADENYLOSUCCINATE LYASE"/>
    <property type="match status" value="1"/>
</dbReference>
<comment type="subunit">
    <text evidence="4">Homotetramer. Residues from neighboring subunits contribute catalytic and substrate-binding residues to each active site.</text>
</comment>
<dbReference type="InterPro" id="IPR020557">
    <property type="entry name" value="Fumarate_lyase_CS"/>
</dbReference>
<sequence>MAIHPIEFRYGTPEMKKVWEAENKLQKMLEVEAALAEAEAQIGLVPEEAAQEIRSKASTQYVTNERVAEIEKETNHDIASIVKALAEVCEGDAGEYVHFGATSNDIIDSSQSLLLRDSIEIIQEKITRLAKIVLKLADEHKKTVCIGRTHGQHALPTTYGMKFALWADELHRQYERLEECKERLCVGMMTGAVGTTAALGEEGLEIHLKVSEILGLPAALISNQVVQRDNHAEYLMDLANLASTLDKIALEIRNLQRTEIKELGESFDPEKQVGSSTMPHKMNPITAERICGVSRVIKAYPAPALQNNALWHERDLTNSSSERIMLPEASILTDYILNLTVRLMEKLVFYPENIERNLNHTGGLIMAERFMAELTRKGMGRQSAYAVVRKCALEANKQGSSLKDVVLQQEEIKDYLSLEEVDKIMDPHTYLGSSVQIVENVLEKSSQWF</sequence>
<dbReference type="InterPro" id="IPR004769">
    <property type="entry name" value="Pur_lyase"/>
</dbReference>
<dbReference type="Proteomes" id="UP000232806">
    <property type="component" value="Chromosome"/>
</dbReference>
<evidence type="ECO:0000256" key="1">
    <source>
        <dbReference type="ARBA" id="ARBA00004706"/>
    </source>
</evidence>
<dbReference type="GO" id="GO:0070626">
    <property type="term" value="F:(S)-2-(5-amino-1-(5-phospho-D-ribosyl)imidazole-4-carboxamido) succinate lyase (fumarate-forming) activity"/>
    <property type="evidence" value="ECO:0007669"/>
    <property type="project" value="TreeGrafter"/>
</dbReference>
<accession>A0A2H4VAP4</accession>
<dbReference type="SMART" id="SM00998">
    <property type="entry name" value="ADSL_C"/>
    <property type="match status" value="1"/>
</dbReference>
<dbReference type="GO" id="GO:0004018">
    <property type="term" value="F:N6-(1,2-dicarboxyethyl)AMP AMP-lyase (fumarate-forming) activity"/>
    <property type="evidence" value="ECO:0007669"/>
    <property type="project" value="UniProtKB-UniRule"/>
</dbReference>
<dbReference type="GO" id="GO:0044208">
    <property type="term" value="P:'de novo' AMP biosynthetic process"/>
    <property type="evidence" value="ECO:0007669"/>
    <property type="project" value="UniProtKB-UniPathway"/>
</dbReference>
<evidence type="ECO:0000256" key="4">
    <source>
        <dbReference type="ARBA" id="ARBA00011668"/>
    </source>
</evidence>
<evidence type="ECO:0000259" key="15">
    <source>
        <dbReference type="SMART" id="SM00998"/>
    </source>
</evidence>
<comment type="similarity">
    <text evidence="3 14">Belongs to the lyase 1 family. Adenylosuccinate lyase subfamily.</text>
</comment>
<dbReference type="EMBL" id="CP017766">
    <property type="protein sequence ID" value="AUB55140.1"/>
    <property type="molecule type" value="Genomic_DNA"/>
</dbReference>
<comment type="pathway">
    <text evidence="2 14">Purine metabolism; AMP biosynthesis via de novo pathway; AMP from IMP: step 2/2.</text>
</comment>
<dbReference type="EC" id="4.3.2.2" evidence="5 13"/>
<dbReference type="GO" id="GO:0005829">
    <property type="term" value="C:cytosol"/>
    <property type="evidence" value="ECO:0007669"/>
    <property type="project" value="TreeGrafter"/>
</dbReference>
<dbReference type="PRINTS" id="PR00145">
    <property type="entry name" value="ARGSUCLYASE"/>
</dbReference>
<organism evidence="16 17">
    <name type="scientific">Methanobacterium subterraneum</name>
    <dbReference type="NCBI Taxonomy" id="59277"/>
    <lineage>
        <taxon>Archaea</taxon>
        <taxon>Methanobacteriati</taxon>
        <taxon>Methanobacteriota</taxon>
        <taxon>Methanomada group</taxon>
        <taxon>Methanobacteria</taxon>
        <taxon>Methanobacteriales</taxon>
        <taxon>Methanobacteriaceae</taxon>
        <taxon>Methanobacterium</taxon>
    </lineage>
</organism>
<dbReference type="PROSITE" id="PS00163">
    <property type="entry name" value="FUMARATE_LYASES"/>
    <property type="match status" value="1"/>
</dbReference>
<evidence type="ECO:0000256" key="9">
    <source>
        <dbReference type="ARBA" id="ARBA00024477"/>
    </source>
</evidence>
<dbReference type="Gene3D" id="1.20.200.10">
    <property type="entry name" value="Fumarase/aspartase (Central domain)"/>
    <property type="match status" value="1"/>
</dbReference>
<comment type="catalytic activity">
    <reaction evidence="12">
        <text>N(6)-(1,2-dicarboxyethyl)-AMP = fumarate + AMP</text>
        <dbReference type="Rhea" id="RHEA:16853"/>
        <dbReference type="ChEBI" id="CHEBI:29806"/>
        <dbReference type="ChEBI" id="CHEBI:57567"/>
        <dbReference type="ChEBI" id="CHEBI:456215"/>
        <dbReference type="EC" id="4.3.2.2"/>
    </reaction>
    <physiologicalReaction direction="left-to-right" evidence="12">
        <dbReference type="Rhea" id="RHEA:16854"/>
    </physiologicalReaction>
</comment>
<evidence type="ECO:0000256" key="13">
    <source>
        <dbReference type="NCBIfam" id="TIGR00928"/>
    </source>
</evidence>
<keyword evidence="7 14" id="KW-0658">Purine biosynthesis</keyword>
<dbReference type="NCBIfam" id="TIGR00928">
    <property type="entry name" value="purB"/>
    <property type="match status" value="1"/>
</dbReference>
<dbReference type="FunFam" id="1.20.200.10:FF:000008">
    <property type="entry name" value="Adenylosuccinate lyase"/>
    <property type="match status" value="1"/>
</dbReference>
<dbReference type="SUPFAM" id="SSF48557">
    <property type="entry name" value="L-aspartase-like"/>
    <property type="match status" value="1"/>
</dbReference>
<reference evidence="16 17" key="1">
    <citation type="submission" date="2016-10" db="EMBL/GenBank/DDBJ databases">
        <title>Comparative genomics between deep and shallow subseafloor isolates.</title>
        <authorList>
            <person name="Ishii S."/>
            <person name="Miller J.R."/>
            <person name="Sutton G."/>
            <person name="Suzuki S."/>
            <person name="Methe B."/>
            <person name="Inagaki F."/>
            <person name="Imachi H."/>
        </authorList>
    </citation>
    <scope>NUCLEOTIDE SEQUENCE [LARGE SCALE GENOMIC DNA]</scope>
    <source>
        <strain evidence="16 17">MO-MB1</strain>
    </source>
</reference>
<dbReference type="InterPro" id="IPR000362">
    <property type="entry name" value="Fumarate_lyase_fam"/>
</dbReference>